<feature type="binding site" evidence="9">
    <location>
        <position position="74"/>
    </location>
    <ligand>
        <name>Mg(2+)</name>
        <dbReference type="ChEBI" id="CHEBI:18420"/>
    </ligand>
</feature>
<dbReference type="InterPro" id="IPR036206">
    <property type="entry name" value="ThiamineP_synth_sf"/>
</dbReference>
<feature type="domain" description="Thiamine phosphate synthase/TenI" evidence="12">
    <location>
        <begin position="11"/>
        <end position="192"/>
    </location>
</feature>
<keyword evidence="14" id="KW-1185">Reference proteome</keyword>
<keyword evidence="2 9" id="KW-0808">Transferase</keyword>
<evidence type="ECO:0000256" key="11">
    <source>
        <dbReference type="RuleBase" id="RU004253"/>
    </source>
</evidence>
<dbReference type="GO" id="GO:0009228">
    <property type="term" value="P:thiamine biosynthetic process"/>
    <property type="evidence" value="ECO:0007669"/>
    <property type="project" value="UniProtKB-KW"/>
</dbReference>
<comment type="catalytic activity">
    <reaction evidence="6 9 10">
        <text>4-methyl-5-(2-phosphooxyethyl)-thiazole + 4-amino-2-methyl-5-(diphosphooxymethyl)pyrimidine + H(+) = thiamine phosphate + diphosphate</text>
        <dbReference type="Rhea" id="RHEA:22328"/>
        <dbReference type="ChEBI" id="CHEBI:15378"/>
        <dbReference type="ChEBI" id="CHEBI:33019"/>
        <dbReference type="ChEBI" id="CHEBI:37575"/>
        <dbReference type="ChEBI" id="CHEBI:57841"/>
        <dbReference type="ChEBI" id="CHEBI:58296"/>
        <dbReference type="EC" id="2.5.1.3"/>
    </reaction>
</comment>
<evidence type="ECO:0000313" key="13">
    <source>
        <dbReference type="EMBL" id="SKB41619.1"/>
    </source>
</evidence>
<comment type="catalytic activity">
    <reaction evidence="7 9 10">
        <text>2-(2-carboxy-4-methylthiazol-5-yl)ethyl phosphate + 4-amino-2-methyl-5-(diphosphooxymethyl)pyrimidine + 2 H(+) = thiamine phosphate + CO2 + diphosphate</text>
        <dbReference type="Rhea" id="RHEA:47848"/>
        <dbReference type="ChEBI" id="CHEBI:15378"/>
        <dbReference type="ChEBI" id="CHEBI:16526"/>
        <dbReference type="ChEBI" id="CHEBI:33019"/>
        <dbReference type="ChEBI" id="CHEBI:37575"/>
        <dbReference type="ChEBI" id="CHEBI:57841"/>
        <dbReference type="ChEBI" id="CHEBI:62890"/>
        <dbReference type="EC" id="2.5.1.3"/>
    </reaction>
</comment>
<dbReference type="AlphaFoldDB" id="A0A1T5B3E1"/>
<evidence type="ECO:0000256" key="7">
    <source>
        <dbReference type="ARBA" id="ARBA00047851"/>
    </source>
</evidence>
<dbReference type="CDD" id="cd00564">
    <property type="entry name" value="TMP_TenI"/>
    <property type="match status" value="1"/>
</dbReference>
<dbReference type="Proteomes" id="UP000190150">
    <property type="component" value="Unassembled WGS sequence"/>
</dbReference>
<comment type="similarity">
    <text evidence="9 10">Belongs to the thiamine-phosphate synthase family.</text>
</comment>
<feature type="binding site" evidence="9">
    <location>
        <position position="73"/>
    </location>
    <ligand>
        <name>4-amino-2-methyl-5-(diphosphooxymethyl)pyrimidine</name>
        <dbReference type="ChEBI" id="CHEBI:57841"/>
    </ligand>
</feature>
<dbReference type="EMBL" id="FUZF01000001">
    <property type="protein sequence ID" value="SKB41619.1"/>
    <property type="molecule type" value="Genomic_DNA"/>
</dbReference>
<dbReference type="GO" id="GO:0009229">
    <property type="term" value="P:thiamine diphosphate biosynthetic process"/>
    <property type="evidence" value="ECO:0007669"/>
    <property type="project" value="UniProtKB-UniRule"/>
</dbReference>
<name>A0A1T5B3E1_9SPHI</name>
<dbReference type="GO" id="GO:0000287">
    <property type="term" value="F:magnesium ion binding"/>
    <property type="evidence" value="ECO:0007669"/>
    <property type="project" value="UniProtKB-UniRule"/>
</dbReference>
<evidence type="ECO:0000256" key="4">
    <source>
        <dbReference type="ARBA" id="ARBA00022842"/>
    </source>
</evidence>
<dbReference type="SUPFAM" id="SSF51391">
    <property type="entry name" value="Thiamin phosphate synthase"/>
    <property type="match status" value="1"/>
</dbReference>
<evidence type="ECO:0000313" key="14">
    <source>
        <dbReference type="Proteomes" id="UP000190150"/>
    </source>
</evidence>
<dbReference type="UniPathway" id="UPA00060">
    <property type="reaction ID" value="UER00141"/>
</dbReference>
<dbReference type="HAMAP" id="MF_00097">
    <property type="entry name" value="TMP_synthase"/>
    <property type="match status" value="1"/>
</dbReference>
<dbReference type="Pfam" id="PF02581">
    <property type="entry name" value="TMP-TENI"/>
    <property type="match status" value="1"/>
</dbReference>
<dbReference type="GO" id="GO:0005737">
    <property type="term" value="C:cytoplasm"/>
    <property type="evidence" value="ECO:0007669"/>
    <property type="project" value="TreeGrafter"/>
</dbReference>
<comment type="catalytic activity">
    <reaction evidence="8 9 10">
        <text>2-[(2R,5Z)-2-carboxy-4-methylthiazol-5(2H)-ylidene]ethyl phosphate + 4-amino-2-methyl-5-(diphosphooxymethyl)pyrimidine + 2 H(+) = thiamine phosphate + CO2 + diphosphate</text>
        <dbReference type="Rhea" id="RHEA:47844"/>
        <dbReference type="ChEBI" id="CHEBI:15378"/>
        <dbReference type="ChEBI" id="CHEBI:16526"/>
        <dbReference type="ChEBI" id="CHEBI:33019"/>
        <dbReference type="ChEBI" id="CHEBI:37575"/>
        <dbReference type="ChEBI" id="CHEBI:57841"/>
        <dbReference type="ChEBI" id="CHEBI:62899"/>
        <dbReference type="EC" id="2.5.1.3"/>
    </reaction>
</comment>
<gene>
    <name evidence="9" type="primary">thiE</name>
    <name evidence="13" type="ORF">SAMN05660841_00427</name>
</gene>
<evidence type="ECO:0000256" key="3">
    <source>
        <dbReference type="ARBA" id="ARBA00022723"/>
    </source>
</evidence>
<dbReference type="InterPro" id="IPR034291">
    <property type="entry name" value="TMP_synthase"/>
</dbReference>
<comment type="function">
    <text evidence="9">Condenses 4-methyl-5-(beta-hydroxyethyl)thiazole monophosphate (THZ-P) and 2-methyl-4-amino-5-hydroxymethyl pyrimidine pyrophosphate (HMP-PP) to form thiamine monophosphate (TMP).</text>
</comment>
<feature type="binding site" evidence="9">
    <location>
        <position position="112"/>
    </location>
    <ligand>
        <name>4-amino-2-methyl-5-(diphosphooxymethyl)pyrimidine</name>
        <dbReference type="ChEBI" id="CHEBI:57841"/>
    </ligand>
</feature>
<organism evidence="13 14">
    <name type="scientific">Sphingobacterium nematocida</name>
    <dbReference type="NCBI Taxonomy" id="1513896"/>
    <lineage>
        <taxon>Bacteria</taxon>
        <taxon>Pseudomonadati</taxon>
        <taxon>Bacteroidota</taxon>
        <taxon>Sphingobacteriia</taxon>
        <taxon>Sphingobacteriales</taxon>
        <taxon>Sphingobacteriaceae</taxon>
        <taxon>Sphingobacterium</taxon>
    </lineage>
</organism>
<evidence type="ECO:0000256" key="2">
    <source>
        <dbReference type="ARBA" id="ARBA00022679"/>
    </source>
</evidence>
<proteinExistence type="inferred from homology"/>
<evidence type="ECO:0000256" key="8">
    <source>
        <dbReference type="ARBA" id="ARBA00047883"/>
    </source>
</evidence>
<dbReference type="OrthoDB" id="9812206at2"/>
<reference evidence="14" key="1">
    <citation type="submission" date="2017-02" db="EMBL/GenBank/DDBJ databases">
        <authorList>
            <person name="Varghese N."/>
            <person name="Submissions S."/>
        </authorList>
    </citation>
    <scope>NUCLEOTIDE SEQUENCE [LARGE SCALE GENOMIC DNA]</scope>
    <source>
        <strain evidence="14">DSM 24091</strain>
    </source>
</reference>
<feature type="binding site" evidence="9">
    <location>
        <position position="93"/>
    </location>
    <ligand>
        <name>Mg(2+)</name>
        <dbReference type="ChEBI" id="CHEBI:18420"/>
    </ligand>
</feature>
<keyword evidence="3 9" id="KW-0479">Metal-binding</keyword>
<dbReference type="STRING" id="1513896.SAMN05660841_00427"/>
<dbReference type="InterPro" id="IPR022998">
    <property type="entry name" value="ThiamineP_synth_TenI"/>
</dbReference>
<dbReference type="Gene3D" id="3.20.20.70">
    <property type="entry name" value="Aldolase class I"/>
    <property type="match status" value="1"/>
</dbReference>
<dbReference type="PANTHER" id="PTHR20857:SF23">
    <property type="entry name" value="THIAMINE BIOSYNTHETIC BIFUNCTIONAL ENZYME"/>
    <property type="match status" value="1"/>
</dbReference>
<keyword evidence="4 9" id="KW-0460">Magnesium</keyword>
<evidence type="ECO:0000259" key="12">
    <source>
        <dbReference type="Pfam" id="PF02581"/>
    </source>
</evidence>
<dbReference type="EC" id="2.5.1.3" evidence="9"/>
<evidence type="ECO:0000256" key="1">
    <source>
        <dbReference type="ARBA" id="ARBA00005165"/>
    </source>
</evidence>
<dbReference type="NCBIfam" id="TIGR00693">
    <property type="entry name" value="thiE"/>
    <property type="match status" value="1"/>
</dbReference>
<comment type="cofactor">
    <cofactor evidence="9">
        <name>Mg(2+)</name>
        <dbReference type="ChEBI" id="CHEBI:18420"/>
    </cofactor>
    <text evidence="9">Binds 1 Mg(2+) ion per subunit.</text>
</comment>
<feature type="binding site" evidence="9">
    <location>
        <begin position="41"/>
        <end position="45"/>
    </location>
    <ligand>
        <name>4-amino-2-methyl-5-(diphosphooxymethyl)pyrimidine</name>
        <dbReference type="ChEBI" id="CHEBI:57841"/>
    </ligand>
</feature>
<feature type="binding site" evidence="9">
    <location>
        <begin position="138"/>
        <end position="140"/>
    </location>
    <ligand>
        <name>2-[(2R,5Z)-2-carboxy-4-methylthiazol-5(2H)-ylidene]ethyl phosphate</name>
        <dbReference type="ChEBI" id="CHEBI:62899"/>
    </ligand>
</feature>
<dbReference type="RefSeq" id="WP_079640773.1">
    <property type="nucleotide sequence ID" value="NZ_FUZF01000001.1"/>
</dbReference>
<feature type="binding site" evidence="9">
    <location>
        <position position="141"/>
    </location>
    <ligand>
        <name>4-amino-2-methyl-5-(diphosphooxymethyl)pyrimidine</name>
        <dbReference type="ChEBI" id="CHEBI:57841"/>
    </ligand>
</feature>
<dbReference type="GO" id="GO:0004789">
    <property type="term" value="F:thiamine-phosphate diphosphorylase activity"/>
    <property type="evidence" value="ECO:0007669"/>
    <property type="project" value="UniProtKB-UniRule"/>
</dbReference>
<comment type="pathway">
    <text evidence="1 9 11">Cofactor biosynthesis; thiamine diphosphate biosynthesis; thiamine phosphate from 4-amino-2-methyl-5-diphosphomethylpyrimidine and 4-methyl-5-(2-phosphoethyl)-thiazole: step 1/1.</text>
</comment>
<evidence type="ECO:0000256" key="9">
    <source>
        <dbReference type="HAMAP-Rule" id="MF_00097"/>
    </source>
</evidence>
<comment type="caution">
    <text evidence="9">Lacks conserved residue(s) required for the propagation of feature annotation.</text>
</comment>
<accession>A0A1T5B3E1</accession>
<dbReference type="InterPro" id="IPR013785">
    <property type="entry name" value="Aldolase_TIM"/>
</dbReference>
<feature type="binding site" evidence="9">
    <location>
        <begin position="189"/>
        <end position="190"/>
    </location>
    <ligand>
        <name>2-[(2R,5Z)-2-carboxy-4-methylthiazol-5(2H)-ylidene]ethyl phosphate</name>
        <dbReference type="ChEBI" id="CHEBI:62899"/>
    </ligand>
</feature>
<evidence type="ECO:0000256" key="6">
    <source>
        <dbReference type="ARBA" id="ARBA00047334"/>
    </source>
</evidence>
<sequence>MDVETNFPFPLYLVVSEQDCIHLPWLKVAEEAILGGVDIIQLREKKTDHREFLKKAMALKEITDHYQIPLVINDAVEIATSIDAWGVHVGQNDMPPSQIQERYGTRLNIGWSIESLLQLDSPEIKHVQHLGVSPVFRTKTKTDTITEWGILGIQQLRLLTALPLIAIGNINESNIAEVQLAGASSMAVVSAICHSTNPREVALVLKKKIKNNLL</sequence>
<dbReference type="PANTHER" id="PTHR20857">
    <property type="entry name" value="THIAMINE-PHOSPHATE PYROPHOSPHORYLASE"/>
    <property type="match status" value="1"/>
</dbReference>
<keyword evidence="5 9" id="KW-0784">Thiamine biosynthesis</keyword>
<evidence type="ECO:0000256" key="10">
    <source>
        <dbReference type="RuleBase" id="RU003826"/>
    </source>
</evidence>
<evidence type="ECO:0000256" key="5">
    <source>
        <dbReference type="ARBA" id="ARBA00022977"/>
    </source>
</evidence>
<protein>
    <recommendedName>
        <fullName evidence="9">Thiamine-phosphate synthase</fullName>
        <shortName evidence="9">TP synthase</shortName>
        <shortName evidence="9">TPS</shortName>
        <ecNumber evidence="9">2.5.1.3</ecNumber>
    </recommendedName>
    <alternativeName>
        <fullName evidence="9">Thiamine-phosphate pyrophosphorylase</fullName>
        <shortName evidence="9">TMP pyrophosphorylase</shortName>
        <shortName evidence="9">TMP-PPase</shortName>
    </alternativeName>
</protein>